<sequence length="286" mass="32091">MQLEHKHRMTRRAFLKKLIGGGMAAAVGTPMYAYYLERSWIEIREIEAAVLPVQTHSSYKGTRIVHFSDVHFGYHYDADNMAAAVSHIEQLKPDMICFTGDFIDQRPDGIEACIAMMRGLKAPLGKYAVLGNHDYYHDAPTVKRFWEAAEFELLENRHAFVERKGQRLYIAGVDDTIYGKPDLKKALNGVATESAVILLAHEPDYADTAASLPQIKLQLSGHSHGGQIRLPIVGHLIAPPQGRKYVSGLYQIADSELQVYTNRGIGTTILPFRLFCRPEITVIELQ</sequence>
<dbReference type="EC" id="3.6.1.-" evidence="4"/>
<accession>A0ABM9CAJ6</accession>
<name>A0ABM9CAJ6_9BACL</name>
<reference evidence="4" key="1">
    <citation type="submission" date="2022-01" db="EMBL/GenBank/DDBJ databases">
        <authorList>
            <person name="Criscuolo A."/>
        </authorList>
    </citation>
    <scope>NUCLEOTIDE SEQUENCE</scope>
    <source>
        <strain evidence="4">CIP111893</strain>
    </source>
</reference>
<dbReference type="GO" id="GO:0016787">
    <property type="term" value="F:hydrolase activity"/>
    <property type="evidence" value="ECO:0007669"/>
    <property type="project" value="UniProtKB-KW"/>
</dbReference>
<evidence type="ECO:0000256" key="2">
    <source>
        <dbReference type="ARBA" id="ARBA00022801"/>
    </source>
</evidence>
<dbReference type="InterPro" id="IPR051158">
    <property type="entry name" value="Metallophosphoesterase_sf"/>
</dbReference>
<evidence type="ECO:0000313" key="4">
    <source>
        <dbReference type="EMBL" id="CAH1206814.1"/>
    </source>
</evidence>
<dbReference type="Pfam" id="PF00149">
    <property type="entry name" value="Metallophos"/>
    <property type="match status" value="1"/>
</dbReference>
<dbReference type="Gene3D" id="3.60.21.10">
    <property type="match status" value="1"/>
</dbReference>
<feature type="domain" description="Calcineurin-like phosphoesterase" evidence="3">
    <location>
        <begin position="63"/>
        <end position="225"/>
    </location>
</feature>
<dbReference type="RefSeq" id="WP_236342935.1">
    <property type="nucleotide sequence ID" value="NZ_CAKMMF010000013.1"/>
</dbReference>
<proteinExistence type="predicted"/>
<dbReference type="InterPro" id="IPR006311">
    <property type="entry name" value="TAT_signal"/>
</dbReference>
<evidence type="ECO:0000256" key="1">
    <source>
        <dbReference type="ARBA" id="ARBA00022723"/>
    </source>
</evidence>
<dbReference type="SUPFAM" id="SSF56300">
    <property type="entry name" value="Metallo-dependent phosphatases"/>
    <property type="match status" value="1"/>
</dbReference>
<organism evidence="4 5">
    <name type="scientific">Paenibacillus plantiphilus</name>
    <dbReference type="NCBI Taxonomy" id="2905650"/>
    <lineage>
        <taxon>Bacteria</taxon>
        <taxon>Bacillati</taxon>
        <taxon>Bacillota</taxon>
        <taxon>Bacilli</taxon>
        <taxon>Bacillales</taxon>
        <taxon>Paenibacillaceae</taxon>
        <taxon>Paenibacillus</taxon>
    </lineage>
</organism>
<dbReference type="PANTHER" id="PTHR31302">
    <property type="entry name" value="TRANSMEMBRANE PROTEIN WITH METALLOPHOSPHOESTERASE DOMAIN-RELATED"/>
    <property type="match status" value="1"/>
</dbReference>
<dbReference type="InterPro" id="IPR029052">
    <property type="entry name" value="Metallo-depent_PP-like"/>
</dbReference>
<dbReference type="Proteomes" id="UP000838686">
    <property type="component" value="Unassembled WGS sequence"/>
</dbReference>
<dbReference type="CDD" id="cd07385">
    <property type="entry name" value="MPP_YkuE_C"/>
    <property type="match status" value="1"/>
</dbReference>
<keyword evidence="5" id="KW-1185">Reference proteome</keyword>
<dbReference type="PROSITE" id="PS51318">
    <property type="entry name" value="TAT"/>
    <property type="match status" value="1"/>
</dbReference>
<keyword evidence="2 4" id="KW-0378">Hydrolase</keyword>
<evidence type="ECO:0000313" key="5">
    <source>
        <dbReference type="Proteomes" id="UP000838686"/>
    </source>
</evidence>
<evidence type="ECO:0000259" key="3">
    <source>
        <dbReference type="Pfam" id="PF00149"/>
    </source>
</evidence>
<dbReference type="EMBL" id="CAKMMF010000013">
    <property type="protein sequence ID" value="CAH1206814.1"/>
    <property type="molecule type" value="Genomic_DNA"/>
</dbReference>
<comment type="caution">
    <text evidence="4">The sequence shown here is derived from an EMBL/GenBank/DDBJ whole genome shotgun (WGS) entry which is preliminary data.</text>
</comment>
<dbReference type="PANTHER" id="PTHR31302:SF31">
    <property type="entry name" value="PHOSPHODIESTERASE YAEI"/>
    <property type="match status" value="1"/>
</dbReference>
<protein>
    <submittedName>
        <fullName evidence="4">UDP-2,3-diacylglucosamine pyrophosphatase LpxG</fullName>
        <ecNumber evidence="4">3.6.1.-</ecNumber>
    </submittedName>
</protein>
<dbReference type="InterPro" id="IPR004843">
    <property type="entry name" value="Calcineurin-like_PHP"/>
</dbReference>
<gene>
    <name evidence="4" type="primary">lpxG</name>
    <name evidence="4" type="ORF">PAECIP111893_02621</name>
</gene>
<keyword evidence="1" id="KW-0479">Metal-binding</keyword>